<evidence type="ECO:0000313" key="11">
    <source>
        <dbReference type="EMBL" id="QHQ39649.1"/>
    </source>
</evidence>
<evidence type="ECO:0000259" key="9">
    <source>
        <dbReference type="Pfam" id="PF07885"/>
    </source>
</evidence>
<feature type="transmembrane region" description="Helical" evidence="8">
    <location>
        <begin position="27"/>
        <end position="46"/>
    </location>
</feature>
<evidence type="ECO:0000256" key="1">
    <source>
        <dbReference type="ARBA" id="ARBA00004141"/>
    </source>
</evidence>
<keyword evidence="4 8" id="KW-1133">Transmembrane helix</keyword>
<dbReference type="GO" id="GO:0022841">
    <property type="term" value="F:potassium ion leak channel activity"/>
    <property type="evidence" value="ECO:0007669"/>
    <property type="project" value="TreeGrafter"/>
</dbReference>
<proteinExistence type="predicted"/>
<evidence type="ECO:0000256" key="4">
    <source>
        <dbReference type="ARBA" id="ARBA00022989"/>
    </source>
</evidence>
<evidence type="ECO:0000256" key="7">
    <source>
        <dbReference type="ARBA" id="ARBA00023303"/>
    </source>
</evidence>
<keyword evidence="12" id="KW-1185">Reference proteome</keyword>
<feature type="transmembrane region" description="Helical" evidence="8">
    <location>
        <begin position="79"/>
        <end position="104"/>
    </location>
</feature>
<organism evidence="10 13">
    <name type="scientific">Microbulbifer hydrolyticus</name>
    <dbReference type="NCBI Taxonomy" id="48074"/>
    <lineage>
        <taxon>Bacteria</taxon>
        <taxon>Pseudomonadati</taxon>
        <taxon>Pseudomonadota</taxon>
        <taxon>Gammaproteobacteria</taxon>
        <taxon>Cellvibrionales</taxon>
        <taxon>Microbulbiferaceae</taxon>
        <taxon>Microbulbifer</taxon>
    </lineage>
</organism>
<dbReference type="GO" id="GO:0015271">
    <property type="term" value="F:outward rectifier potassium channel activity"/>
    <property type="evidence" value="ECO:0007669"/>
    <property type="project" value="TreeGrafter"/>
</dbReference>
<reference evidence="10 13" key="2">
    <citation type="submission" date="2020-08" db="EMBL/GenBank/DDBJ databases">
        <title>Genomic Encyclopedia of Type Strains, Phase IV (KMG-IV): sequencing the most valuable type-strain genomes for metagenomic binning, comparative biology and taxonomic classification.</title>
        <authorList>
            <person name="Goeker M."/>
        </authorList>
    </citation>
    <scope>NUCLEOTIDE SEQUENCE [LARGE SCALE GENOMIC DNA]</scope>
    <source>
        <strain evidence="10 13">DSM 11525</strain>
    </source>
</reference>
<dbReference type="AlphaFoldDB" id="A0A6P1TEH0"/>
<dbReference type="PANTHER" id="PTHR11003:SF330">
    <property type="entry name" value="POTASSIUM CHANNEL DOMAIN-CONTAINING PROTEIN"/>
    <property type="match status" value="1"/>
</dbReference>
<evidence type="ECO:0000256" key="8">
    <source>
        <dbReference type="SAM" id="Phobius"/>
    </source>
</evidence>
<evidence type="ECO:0000256" key="3">
    <source>
        <dbReference type="ARBA" id="ARBA00022692"/>
    </source>
</evidence>
<dbReference type="InterPro" id="IPR013099">
    <property type="entry name" value="K_chnl_dom"/>
</dbReference>
<evidence type="ECO:0000256" key="6">
    <source>
        <dbReference type="ARBA" id="ARBA00023136"/>
    </source>
</evidence>
<evidence type="ECO:0000313" key="12">
    <source>
        <dbReference type="Proteomes" id="UP000464675"/>
    </source>
</evidence>
<dbReference type="SUPFAM" id="SSF81324">
    <property type="entry name" value="Voltage-gated potassium channels"/>
    <property type="match status" value="1"/>
</dbReference>
<keyword evidence="3 8" id="KW-0812">Transmembrane</keyword>
<dbReference type="GO" id="GO:0030322">
    <property type="term" value="P:stabilization of membrane potential"/>
    <property type="evidence" value="ECO:0007669"/>
    <property type="project" value="TreeGrafter"/>
</dbReference>
<dbReference type="GO" id="GO:0005886">
    <property type="term" value="C:plasma membrane"/>
    <property type="evidence" value="ECO:0007669"/>
    <property type="project" value="TreeGrafter"/>
</dbReference>
<dbReference type="InterPro" id="IPR003280">
    <property type="entry name" value="2pore_dom_K_chnl"/>
</dbReference>
<feature type="domain" description="Potassium channel" evidence="9">
    <location>
        <begin position="31"/>
        <end position="100"/>
    </location>
</feature>
<evidence type="ECO:0000256" key="2">
    <source>
        <dbReference type="ARBA" id="ARBA00022448"/>
    </source>
</evidence>
<keyword evidence="2" id="KW-0813">Transport</keyword>
<dbReference type="OrthoDB" id="9813518at2"/>
<keyword evidence="5" id="KW-0406">Ion transport</keyword>
<comment type="subcellular location">
    <subcellularLocation>
        <location evidence="1">Membrane</location>
        <topology evidence="1">Multi-pass membrane protein</topology>
    </subcellularLocation>
</comment>
<dbReference type="Pfam" id="PF07885">
    <property type="entry name" value="Ion_trans_2"/>
    <property type="match status" value="1"/>
</dbReference>
<dbReference type="EMBL" id="JACHHR010000003">
    <property type="protein sequence ID" value="MBB5211962.1"/>
    <property type="molecule type" value="Genomic_DNA"/>
</dbReference>
<name>A0A6P1TEH0_9GAMM</name>
<dbReference type="PANTHER" id="PTHR11003">
    <property type="entry name" value="POTASSIUM CHANNEL, SUBFAMILY K"/>
    <property type="match status" value="1"/>
</dbReference>
<protein>
    <submittedName>
        <fullName evidence="11">Two pore domain potassium channel family protein</fullName>
    </submittedName>
    <submittedName>
        <fullName evidence="10">Voltage-gated potassium channel Kch</fullName>
    </submittedName>
</protein>
<evidence type="ECO:0000313" key="10">
    <source>
        <dbReference type="EMBL" id="MBB5211962.1"/>
    </source>
</evidence>
<gene>
    <name evidence="11" type="ORF">GTQ55_12065</name>
    <name evidence="10" type="ORF">HNQ53_002187</name>
</gene>
<dbReference type="Proteomes" id="UP000464675">
    <property type="component" value="Chromosome"/>
</dbReference>
<accession>A0A6P1TEH0</accession>
<evidence type="ECO:0000256" key="5">
    <source>
        <dbReference type="ARBA" id="ARBA00023065"/>
    </source>
</evidence>
<sequence>MVSFLINIFKLLKAVVVGIKDDQEFRILLFLLVTMLIGSTFFYSGIEGWSKVDALYFSVMTMSTIGYGDLVPTTEYSKIFTIIFTFLSVGIFVSLNTKIVLMTLNQKKEMLLKRKIKMDSDSAK</sequence>
<reference evidence="11 12" key="1">
    <citation type="submission" date="2020-01" db="EMBL/GenBank/DDBJ databases">
        <title>The possibility of degradation of plastic by Microbulbifer hydrolyticus IRE-31.</title>
        <authorList>
            <person name="Liu L."/>
        </authorList>
    </citation>
    <scope>NUCLEOTIDE SEQUENCE [LARGE SCALE GENOMIC DNA]</scope>
    <source>
        <strain evidence="11 12">IRE-31</strain>
    </source>
</reference>
<dbReference type="RefSeq" id="WP_161858966.1">
    <property type="nucleotide sequence ID" value="NZ_CP047491.1"/>
</dbReference>
<evidence type="ECO:0000313" key="13">
    <source>
        <dbReference type="Proteomes" id="UP000563601"/>
    </source>
</evidence>
<dbReference type="Gene3D" id="1.10.287.70">
    <property type="match status" value="1"/>
</dbReference>
<keyword evidence="6 8" id="KW-0472">Membrane</keyword>
<keyword evidence="7 10" id="KW-0407">Ion channel</keyword>
<dbReference type="Proteomes" id="UP000563601">
    <property type="component" value="Unassembled WGS sequence"/>
</dbReference>
<dbReference type="EMBL" id="CP047491">
    <property type="protein sequence ID" value="QHQ39649.1"/>
    <property type="molecule type" value="Genomic_DNA"/>
</dbReference>